<name>A0A699YJW0_HAELA</name>
<keyword evidence="3" id="KW-1185">Reference proteome</keyword>
<accession>A0A699YJW0</accession>
<evidence type="ECO:0000313" key="3">
    <source>
        <dbReference type="Proteomes" id="UP000485058"/>
    </source>
</evidence>
<protein>
    <submittedName>
        <fullName evidence="2">Uncharacterized protein</fullName>
    </submittedName>
</protein>
<evidence type="ECO:0000313" key="2">
    <source>
        <dbReference type="EMBL" id="GFH10527.1"/>
    </source>
</evidence>
<gene>
    <name evidence="2" type="ORF">HaLaN_05854</name>
</gene>
<feature type="chain" id="PRO_5025675816" evidence="1">
    <location>
        <begin position="21"/>
        <end position="90"/>
    </location>
</feature>
<organism evidence="2 3">
    <name type="scientific">Haematococcus lacustris</name>
    <name type="common">Green alga</name>
    <name type="synonym">Haematococcus pluvialis</name>
    <dbReference type="NCBI Taxonomy" id="44745"/>
    <lineage>
        <taxon>Eukaryota</taxon>
        <taxon>Viridiplantae</taxon>
        <taxon>Chlorophyta</taxon>
        <taxon>core chlorophytes</taxon>
        <taxon>Chlorophyceae</taxon>
        <taxon>CS clade</taxon>
        <taxon>Chlamydomonadales</taxon>
        <taxon>Haematococcaceae</taxon>
        <taxon>Haematococcus</taxon>
    </lineage>
</organism>
<dbReference type="AlphaFoldDB" id="A0A699YJW0"/>
<evidence type="ECO:0000256" key="1">
    <source>
        <dbReference type="SAM" id="SignalP"/>
    </source>
</evidence>
<keyword evidence="1" id="KW-0732">Signal</keyword>
<comment type="caution">
    <text evidence="2">The sequence shown here is derived from an EMBL/GenBank/DDBJ whole genome shotgun (WGS) entry which is preliminary data.</text>
</comment>
<dbReference type="EMBL" id="BLLF01000323">
    <property type="protein sequence ID" value="GFH10527.1"/>
    <property type="molecule type" value="Genomic_DNA"/>
</dbReference>
<reference evidence="2 3" key="1">
    <citation type="submission" date="2020-02" db="EMBL/GenBank/DDBJ databases">
        <title>Draft genome sequence of Haematococcus lacustris strain NIES-144.</title>
        <authorList>
            <person name="Morimoto D."/>
            <person name="Nakagawa S."/>
            <person name="Yoshida T."/>
            <person name="Sawayama S."/>
        </authorList>
    </citation>
    <scope>NUCLEOTIDE SEQUENCE [LARGE SCALE GENOMIC DNA]</scope>
    <source>
        <strain evidence="2 3">NIES-144</strain>
    </source>
</reference>
<feature type="signal peptide" evidence="1">
    <location>
        <begin position="1"/>
        <end position="20"/>
    </location>
</feature>
<sequence>MSEALKPLLAALLLGHAVWAQESVTVLRGSGSPEPAQLMSRLMQVASDRAGKATEILYRTLPSNAAVVADITAAAVSEILPSPSIPILPS</sequence>
<dbReference type="Proteomes" id="UP000485058">
    <property type="component" value="Unassembled WGS sequence"/>
</dbReference>
<proteinExistence type="predicted"/>